<proteinExistence type="predicted"/>
<keyword evidence="3" id="KW-1185">Reference proteome</keyword>
<keyword evidence="1" id="KW-1133">Transmembrane helix</keyword>
<name>A0ABU9GTC3_9GAMM</name>
<feature type="transmembrane region" description="Helical" evidence="1">
    <location>
        <begin position="30"/>
        <end position="52"/>
    </location>
</feature>
<evidence type="ECO:0008006" key="4">
    <source>
        <dbReference type="Google" id="ProtNLM"/>
    </source>
</evidence>
<keyword evidence="1" id="KW-0812">Transmembrane</keyword>
<reference evidence="2 3" key="1">
    <citation type="submission" date="2024-02" db="EMBL/GenBank/DDBJ databases">
        <title>Bacteria isolated from the canopy kelp, Nereocystis luetkeana.</title>
        <authorList>
            <person name="Pfister C.A."/>
            <person name="Younker I.T."/>
            <person name="Light S.H."/>
        </authorList>
    </citation>
    <scope>NUCLEOTIDE SEQUENCE [LARGE SCALE GENOMIC DNA]</scope>
    <source>
        <strain evidence="2 3">TI.1.05</strain>
    </source>
</reference>
<gene>
    <name evidence="2" type="ORF">V6256_13225</name>
</gene>
<feature type="transmembrane region" description="Helical" evidence="1">
    <location>
        <begin position="6"/>
        <end position="23"/>
    </location>
</feature>
<protein>
    <recommendedName>
        <fullName evidence="4">Holin</fullName>
    </recommendedName>
</protein>
<dbReference type="EMBL" id="JBAKAZ010000065">
    <property type="protein sequence ID" value="MEL0630572.1"/>
    <property type="molecule type" value="Genomic_DNA"/>
</dbReference>
<feature type="transmembrane region" description="Helical" evidence="1">
    <location>
        <begin position="58"/>
        <end position="75"/>
    </location>
</feature>
<dbReference type="RefSeq" id="WP_341598699.1">
    <property type="nucleotide sequence ID" value="NZ_JBAKAZ010000065.1"/>
</dbReference>
<organism evidence="2 3">
    <name type="scientific">Psychromonas aquatilis</name>
    <dbReference type="NCBI Taxonomy" id="2005072"/>
    <lineage>
        <taxon>Bacteria</taxon>
        <taxon>Pseudomonadati</taxon>
        <taxon>Pseudomonadota</taxon>
        <taxon>Gammaproteobacteria</taxon>
        <taxon>Alteromonadales</taxon>
        <taxon>Psychromonadaceae</taxon>
        <taxon>Psychromonas</taxon>
    </lineage>
</organism>
<sequence>MDFASQLIPAVIILFANLLGGDHESKRWEIVTAMFGWTTGCSLILYFIVLILYPETVVLDYLLQLFSFSLLTALSRDYERILKPLFNKKNK</sequence>
<comment type="caution">
    <text evidence="2">The sequence shown here is derived from an EMBL/GenBank/DDBJ whole genome shotgun (WGS) entry which is preliminary data.</text>
</comment>
<dbReference type="Proteomes" id="UP001369082">
    <property type="component" value="Unassembled WGS sequence"/>
</dbReference>
<accession>A0ABU9GTC3</accession>
<evidence type="ECO:0000313" key="2">
    <source>
        <dbReference type="EMBL" id="MEL0630572.1"/>
    </source>
</evidence>
<evidence type="ECO:0000313" key="3">
    <source>
        <dbReference type="Proteomes" id="UP001369082"/>
    </source>
</evidence>
<keyword evidence="1" id="KW-0472">Membrane</keyword>
<evidence type="ECO:0000256" key="1">
    <source>
        <dbReference type="SAM" id="Phobius"/>
    </source>
</evidence>